<protein>
    <submittedName>
        <fullName evidence="2">Uncharacterized protein</fullName>
    </submittedName>
</protein>
<organism evidence="2 3">
    <name type="scientific">Klebsiella pneumoniae</name>
    <dbReference type="NCBI Taxonomy" id="573"/>
    <lineage>
        <taxon>Bacteria</taxon>
        <taxon>Pseudomonadati</taxon>
        <taxon>Pseudomonadota</taxon>
        <taxon>Gammaproteobacteria</taxon>
        <taxon>Enterobacterales</taxon>
        <taxon>Enterobacteriaceae</taxon>
        <taxon>Klebsiella/Raoultella group</taxon>
        <taxon>Klebsiella</taxon>
        <taxon>Klebsiella pneumoniae complex</taxon>
    </lineage>
</organism>
<proteinExistence type="predicted"/>
<feature type="compositionally biased region" description="Basic residues" evidence="1">
    <location>
        <begin position="35"/>
        <end position="51"/>
    </location>
</feature>
<evidence type="ECO:0000256" key="1">
    <source>
        <dbReference type="SAM" id="MobiDB-lite"/>
    </source>
</evidence>
<evidence type="ECO:0000313" key="2">
    <source>
        <dbReference type="EMBL" id="MDP0971049.1"/>
    </source>
</evidence>
<dbReference type="Proteomes" id="UP001244490">
    <property type="component" value="Unassembled WGS sequence"/>
</dbReference>
<evidence type="ECO:0000313" key="3">
    <source>
        <dbReference type="Proteomes" id="UP001244490"/>
    </source>
</evidence>
<name>A0AAW8AP94_KLEPN</name>
<accession>A0AAW8AP94</accession>
<sequence length="51" mass="6246">MKGSDQIDQYEGRQENSLHLAQEARTQRRTELKVKRPSQRQRTRHERQKKQ</sequence>
<feature type="region of interest" description="Disordered" evidence="1">
    <location>
        <begin position="1"/>
        <end position="51"/>
    </location>
</feature>
<dbReference type="EMBL" id="JAUUIA010000251">
    <property type="protein sequence ID" value="MDP0971049.1"/>
    <property type="molecule type" value="Genomic_DNA"/>
</dbReference>
<gene>
    <name evidence="2" type="ORF">Q6294_29335</name>
</gene>
<feature type="compositionally biased region" description="Basic and acidic residues" evidence="1">
    <location>
        <begin position="25"/>
        <end position="34"/>
    </location>
</feature>
<comment type="caution">
    <text evidence="2">The sequence shown here is derived from an EMBL/GenBank/DDBJ whole genome shotgun (WGS) entry which is preliminary data.</text>
</comment>
<reference evidence="2" key="1">
    <citation type="submission" date="2023-07" db="EMBL/GenBank/DDBJ databases">
        <authorList>
            <person name="Peng Z."/>
        </authorList>
    </citation>
    <scope>NUCLEOTIDE SEQUENCE</scope>
    <source>
        <strain evidence="2">KP219</strain>
    </source>
</reference>
<dbReference type="AlphaFoldDB" id="A0AAW8AP94"/>